<feature type="region of interest" description="Disordered" evidence="1">
    <location>
        <begin position="105"/>
        <end position="126"/>
    </location>
</feature>
<reference evidence="2 3" key="1">
    <citation type="journal article" date="2009" name="Nature">
        <title>The Sorghum bicolor genome and the diversification of grasses.</title>
        <authorList>
            <person name="Paterson A.H."/>
            <person name="Bowers J.E."/>
            <person name="Bruggmann R."/>
            <person name="Dubchak I."/>
            <person name="Grimwood J."/>
            <person name="Gundlach H."/>
            <person name="Haberer G."/>
            <person name="Hellsten U."/>
            <person name="Mitros T."/>
            <person name="Poliakov A."/>
            <person name="Schmutz J."/>
            <person name="Spannagl M."/>
            <person name="Tang H."/>
            <person name="Wang X."/>
            <person name="Wicker T."/>
            <person name="Bharti A.K."/>
            <person name="Chapman J."/>
            <person name="Feltus F.A."/>
            <person name="Gowik U."/>
            <person name="Grigoriev I.V."/>
            <person name="Lyons E."/>
            <person name="Maher C.A."/>
            <person name="Martis M."/>
            <person name="Narechania A."/>
            <person name="Otillar R.P."/>
            <person name="Penning B.W."/>
            <person name="Salamov A.A."/>
            <person name="Wang Y."/>
            <person name="Zhang L."/>
            <person name="Carpita N.C."/>
            <person name="Freeling M."/>
            <person name="Gingle A.R."/>
            <person name="Hash C.T."/>
            <person name="Keller B."/>
            <person name="Klein P."/>
            <person name="Kresovich S."/>
            <person name="McCann M.C."/>
            <person name="Ming R."/>
            <person name="Peterson D.G."/>
            <person name="Mehboob-ur-Rahman"/>
            <person name="Ware D."/>
            <person name="Westhoff P."/>
            <person name="Mayer K.F."/>
            <person name="Messing J."/>
            <person name="Rokhsar D.S."/>
        </authorList>
    </citation>
    <scope>NUCLEOTIDE SEQUENCE [LARGE SCALE GENOMIC DNA]</scope>
    <source>
        <strain evidence="3">cv. BTx623</strain>
    </source>
</reference>
<organism evidence="2 3">
    <name type="scientific">Sorghum bicolor</name>
    <name type="common">Sorghum</name>
    <name type="synonym">Sorghum vulgare</name>
    <dbReference type="NCBI Taxonomy" id="4558"/>
    <lineage>
        <taxon>Eukaryota</taxon>
        <taxon>Viridiplantae</taxon>
        <taxon>Streptophyta</taxon>
        <taxon>Embryophyta</taxon>
        <taxon>Tracheophyta</taxon>
        <taxon>Spermatophyta</taxon>
        <taxon>Magnoliopsida</taxon>
        <taxon>Liliopsida</taxon>
        <taxon>Poales</taxon>
        <taxon>Poaceae</taxon>
        <taxon>PACMAD clade</taxon>
        <taxon>Panicoideae</taxon>
        <taxon>Andropogonodae</taxon>
        <taxon>Andropogoneae</taxon>
        <taxon>Sorghinae</taxon>
        <taxon>Sorghum</taxon>
    </lineage>
</organism>
<sequence length="152" mass="16980">MHMAGGGGDRRGLAVVLGGVVALRKAATRGDAERIAGSMLALPAPWRATSIRLSLFSRKGHTYWNLGIEGSQNFVFLDFTDGSVLIWFSWNEEKWLTSNHVSRDQNDSLRQNTTKHTSSRRSTATSRSLAWLKMPMILMLTTLGRTMLEEKK</sequence>
<gene>
    <name evidence="2" type="ORF">SORBI_3009G122375</name>
</gene>
<dbReference type="EMBL" id="CM000768">
    <property type="protein sequence ID" value="OQU77922.1"/>
    <property type="molecule type" value="Genomic_DNA"/>
</dbReference>
<accession>A0A1Z5R2C5</accession>
<name>A0A1Z5R2C5_SORBI</name>
<dbReference type="InParanoid" id="A0A1Z5R2C5"/>
<reference evidence="3" key="2">
    <citation type="journal article" date="2018" name="Plant J.">
        <title>The Sorghum bicolor reference genome: improved assembly, gene annotations, a transcriptome atlas, and signatures of genome organization.</title>
        <authorList>
            <person name="McCormick R.F."/>
            <person name="Truong S.K."/>
            <person name="Sreedasyam A."/>
            <person name="Jenkins J."/>
            <person name="Shu S."/>
            <person name="Sims D."/>
            <person name="Kennedy M."/>
            <person name="Amirebrahimi M."/>
            <person name="Weers B.D."/>
            <person name="McKinley B."/>
            <person name="Mattison A."/>
            <person name="Morishige D.T."/>
            <person name="Grimwood J."/>
            <person name="Schmutz J."/>
            <person name="Mullet J.E."/>
        </authorList>
    </citation>
    <scope>NUCLEOTIDE SEQUENCE [LARGE SCALE GENOMIC DNA]</scope>
    <source>
        <strain evidence="3">cv. BTx623</strain>
    </source>
</reference>
<evidence type="ECO:0000256" key="1">
    <source>
        <dbReference type="SAM" id="MobiDB-lite"/>
    </source>
</evidence>
<dbReference type="Gramene" id="OQU77922">
    <property type="protein sequence ID" value="OQU77922"/>
    <property type="gene ID" value="SORBI_3009G122375"/>
</dbReference>
<evidence type="ECO:0000313" key="3">
    <source>
        <dbReference type="Proteomes" id="UP000000768"/>
    </source>
</evidence>
<dbReference type="Proteomes" id="UP000000768">
    <property type="component" value="Chromosome 9"/>
</dbReference>
<protein>
    <submittedName>
        <fullName evidence="2">Uncharacterized protein</fullName>
    </submittedName>
</protein>
<keyword evidence="3" id="KW-1185">Reference proteome</keyword>
<dbReference type="AlphaFoldDB" id="A0A1Z5R2C5"/>
<evidence type="ECO:0000313" key="2">
    <source>
        <dbReference type="EMBL" id="OQU77922.1"/>
    </source>
</evidence>
<feature type="compositionally biased region" description="Low complexity" evidence="1">
    <location>
        <begin position="114"/>
        <end position="126"/>
    </location>
</feature>
<proteinExistence type="predicted"/>